<dbReference type="RefSeq" id="WP_103885549.1">
    <property type="nucleotide sequence ID" value="NZ_FNVU01000004.1"/>
</dbReference>
<evidence type="ECO:0000256" key="1">
    <source>
        <dbReference type="SAM" id="Phobius"/>
    </source>
</evidence>
<feature type="transmembrane region" description="Helical" evidence="1">
    <location>
        <begin position="23"/>
        <end position="40"/>
    </location>
</feature>
<gene>
    <name evidence="2" type="ORF">SAMN05216223_104265</name>
</gene>
<feature type="transmembrane region" description="Helical" evidence="1">
    <location>
        <begin position="121"/>
        <end position="139"/>
    </location>
</feature>
<name>A0A1H5Z4P3_9ACTN</name>
<protein>
    <submittedName>
        <fullName evidence="2">Uncharacterized protein</fullName>
    </submittedName>
</protein>
<accession>A0A1H5Z4P3</accession>
<feature type="transmembrane region" description="Helical" evidence="1">
    <location>
        <begin position="47"/>
        <end position="68"/>
    </location>
</feature>
<keyword evidence="1" id="KW-0472">Membrane</keyword>
<organism evidence="2 3">
    <name type="scientific">Actinacidiphila yanglinensis</name>
    <dbReference type="NCBI Taxonomy" id="310779"/>
    <lineage>
        <taxon>Bacteria</taxon>
        <taxon>Bacillati</taxon>
        <taxon>Actinomycetota</taxon>
        <taxon>Actinomycetes</taxon>
        <taxon>Kitasatosporales</taxon>
        <taxon>Streptomycetaceae</taxon>
        <taxon>Actinacidiphila</taxon>
    </lineage>
</organism>
<sequence>MEYPPQPVILGTAPPARPARDPLAVALANASLLSAGYLMLRRRGLAFVTGLVTLVLLILLGTAFRTGWFEGVLVAWWALMIAHGWFLAGGRPVRRVSLARTGTRPGLLDGWRMSRVRTQRLVALGVLVPVLVVVGLLRADASSKEDAVTAARHSGNCAKALHAQDGVWFGVRLANSPLTRHGEKTVTACHQLASAKGQLKTGLTGDTDALRAGFDGMSTVLSTLPGHEQMVDTVLNGFLDGLPTKDDCHTVAITDWLRGRKADGTTLDRASTVVPKIAPAALVGCGNDQMAKKSWTAAKARYQQLLDQYPHDAKAATAKAGVTKADLSIQLDHVNDLLEQVGSEEPKYCTSPARYSGAPAPHKGTNKSLIYGNSTYTDDLPDSWQAPEASVATYVVCVGDDKDGRAVQTCPYKGGIFTAFPEDVTFHKIAIPVKVYELRTGKLVAHKTIQISGKSCPASLSYTEYDGIDTGPSDDQYVDPSTSDVRAAFSPLIHR</sequence>
<reference evidence="2 3" key="1">
    <citation type="submission" date="2016-10" db="EMBL/GenBank/DDBJ databases">
        <authorList>
            <person name="de Groot N.N."/>
        </authorList>
    </citation>
    <scope>NUCLEOTIDE SEQUENCE [LARGE SCALE GENOMIC DNA]</scope>
    <source>
        <strain evidence="2 3">CGMCC 4.2023</strain>
    </source>
</reference>
<keyword evidence="1" id="KW-0812">Transmembrane</keyword>
<proteinExistence type="predicted"/>
<feature type="transmembrane region" description="Helical" evidence="1">
    <location>
        <begin position="74"/>
        <end position="90"/>
    </location>
</feature>
<dbReference type="EMBL" id="FNVU01000004">
    <property type="protein sequence ID" value="SEG30326.1"/>
    <property type="molecule type" value="Genomic_DNA"/>
</dbReference>
<dbReference type="Proteomes" id="UP000236754">
    <property type="component" value="Unassembled WGS sequence"/>
</dbReference>
<evidence type="ECO:0000313" key="2">
    <source>
        <dbReference type="EMBL" id="SEG30326.1"/>
    </source>
</evidence>
<dbReference type="AlphaFoldDB" id="A0A1H5Z4P3"/>
<evidence type="ECO:0000313" key="3">
    <source>
        <dbReference type="Proteomes" id="UP000236754"/>
    </source>
</evidence>
<dbReference type="OrthoDB" id="5176604at2"/>
<keyword evidence="1" id="KW-1133">Transmembrane helix</keyword>
<keyword evidence="3" id="KW-1185">Reference proteome</keyword>